<feature type="compositionally biased region" description="Low complexity" evidence="1">
    <location>
        <begin position="160"/>
        <end position="169"/>
    </location>
</feature>
<feature type="region of interest" description="Disordered" evidence="1">
    <location>
        <begin position="1"/>
        <end position="91"/>
    </location>
</feature>
<dbReference type="AlphaFoldDB" id="B7PTC3"/>
<evidence type="ECO:0000256" key="1">
    <source>
        <dbReference type="SAM" id="MobiDB-lite"/>
    </source>
</evidence>
<accession>B7PTC3</accession>
<dbReference type="EMBL" id="DS784930">
    <property type="protein sequence ID" value="EEC09845.1"/>
    <property type="molecule type" value="Genomic_DNA"/>
</dbReference>
<protein>
    <submittedName>
        <fullName evidence="2">Proline rich protein, putative</fullName>
    </submittedName>
</protein>
<dbReference type="PaxDb" id="6945-B7PTC3"/>
<organism>
    <name type="scientific">Ixodes scapularis</name>
    <name type="common">Black-legged tick</name>
    <name type="synonym">Deer tick</name>
    <dbReference type="NCBI Taxonomy" id="6945"/>
    <lineage>
        <taxon>Eukaryota</taxon>
        <taxon>Metazoa</taxon>
        <taxon>Ecdysozoa</taxon>
        <taxon>Arthropoda</taxon>
        <taxon>Chelicerata</taxon>
        <taxon>Arachnida</taxon>
        <taxon>Acari</taxon>
        <taxon>Parasitiformes</taxon>
        <taxon>Ixodida</taxon>
        <taxon>Ixodoidea</taxon>
        <taxon>Ixodidae</taxon>
        <taxon>Ixodinae</taxon>
        <taxon>Ixodes</taxon>
    </lineage>
</organism>
<proteinExistence type="predicted"/>
<feature type="compositionally biased region" description="Polar residues" evidence="1">
    <location>
        <begin position="66"/>
        <end position="76"/>
    </location>
</feature>
<name>B7PTC3_IXOSC</name>
<evidence type="ECO:0000313" key="2">
    <source>
        <dbReference type="EMBL" id="EEC09845.1"/>
    </source>
</evidence>
<dbReference type="VEuPathDB" id="VectorBase:ISCW019266"/>
<feature type="non-terminal residue" evidence="2">
    <location>
        <position position="204"/>
    </location>
</feature>
<dbReference type="PRINTS" id="PR01217">
    <property type="entry name" value="PRICHEXTENSN"/>
</dbReference>
<feature type="compositionally biased region" description="Pro residues" evidence="1">
    <location>
        <begin position="110"/>
        <end position="120"/>
    </location>
</feature>
<feature type="non-terminal residue" evidence="2">
    <location>
        <position position="1"/>
    </location>
</feature>
<feature type="compositionally biased region" description="Basic residues" evidence="1">
    <location>
        <begin position="1"/>
        <end position="10"/>
    </location>
</feature>
<gene>
    <name evidence="2" type="ORF">IscW_ISCW019266</name>
</gene>
<feature type="compositionally biased region" description="Polar residues" evidence="1">
    <location>
        <begin position="170"/>
        <end position="191"/>
    </location>
</feature>
<reference evidence="2" key="1">
    <citation type="submission" date="2008-03" db="EMBL/GenBank/DDBJ databases">
        <title>Annotation of Ixodes scapularis.</title>
        <authorList>
            <consortium name="Ixodes scapularis Genome Project Consortium"/>
            <person name="Caler E."/>
            <person name="Hannick L.I."/>
            <person name="Bidwell S."/>
            <person name="Joardar V."/>
            <person name="Thiagarajan M."/>
            <person name="Amedeo P."/>
            <person name="Galinsky K.J."/>
            <person name="Schobel S."/>
            <person name="Inman J."/>
            <person name="Hostetler J."/>
            <person name="Miller J."/>
            <person name="Hammond M."/>
            <person name="Megy K."/>
            <person name="Lawson D."/>
            <person name="Kodira C."/>
            <person name="Sutton G."/>
            <person name="Meyer J."/>
            <person name="Hill C.A."/>
            <person name="Birren B."/>
            <person name="Nene V."/>
            <person name="Collins F."/>
            <person name="Alarcon-Chaidez F."/>
            <person name="Wikel S."/>
            <person name="Strausberg R."/>
        </authorList>
    </citation>
    <scope>NUCLEOTIDE SEQUENCE [LARGE SCALE GENOMIC DNA]</scope>
    <source>
        <strain evidence="2">Wikel colony</strain>
    </source>
</reference>
<dbReference type="HOGENOM" id="CLU_1351881_0_0_1"/>
<sequence>SAAPISRRHLRVAEGSTATPTPRQAIYSSPPPGVWSSPKDPRVLRAQEGTQDAPAGKTIQKRPNLPRTTSEPTPLFSSPRRVPGQPWSPSLLTATELVSPVVEQNFPPAVDRPPPGPPLPHSLVPQHRPPETLSPSTTSWLRPRFWPGFPCSNTPPPPQSDNNQSPNENKNLPTPMRSQRTVSYDTWRTTSPPSPLKRASADQP</sequence>
<feature type="region of interest" description="Disordered" evidence="1">
    <location>
        <begin position="103"/>
        <end position="204"/>
    </location>
</feature>